<evidence type="ECO:0000313" key="8">
    <source>
        <dbReference type="Proteomes" id="UP001321760"/>
    </source>
</evidence>
<evidence type="ECO:0000256" key="5">
    <source>
        <dbReference type="ARBA" id="ARBA00023002"/>
    </source>
</evidence>
<evidence type="ECO:0000256" key="1">
    <source>
        <dbReference type="ARBA" id="ARBA00001974"/>
    </source>
</evidence>
<dbReference type="InterPro" id="IPR016164">
    <property type="entry name" value="FAD-linked_Oxase-like_C"/>
</dbReference>
<feature type="domain" description="FAD-binding PCMH-type" evidence="6">
    <location>
        <begin position="41"/>
        <end position="213"/>
    </location>
</feature>
<dbReference type="Proteomes" id="UP001321760">
    <property type="component" value="Unassembled WGS sequence"/>
</dbReference>
<dbReference type="PANTHER" id="PTHR42973:SF9">
    <property type="entry name" value="FAD-BINDING PCMH-TYPE DOMAIN-CONTAINING PROTEIN-RELATED"/>
    <property type="match status" value="1"/>
</dbReference>
<comment type="cofactor">
    <cofactor evidence="1">
        <name>FAD</name>
        <dbReference type="ChEBI" id="CHEBI:57692"/>
    </cofactor>
</comment>
<keyword evidence="5" id="KW-0560">Oxidoreductase</keyword>
<name>A0AAV9GIR5_9PEZI</name>
<protein>
    <submittedName>
        <fullName evidence="7">6-hydroxy-D-nicotine oxidase</fullName>
    </submittedName>
</protein>
<dbReference type="SUPFAM" id="SSF55103">
    <property type="entry name" value="FAD-linked oxidases, C-terminal domain"/>
    <property type="match status" value="1"/>
</dbReference>
<dbReference type="GO" id="GO:0071949">
    <property type="term" value="F:FAD binding"/>
    <property type="evidence" value="ECO:0007669"/>
    <property type="project" value="InterPro"/>
</dbReference>
<comment type="caution">
    <text evidence="7">The sequence shown here is derived from an EMBL/GenBank/DDBJ whole genome shotgun (WGS) entry which is preliminary data.</text>
</comment>
<proteinExistence type="inferred from homology"/>
<dbReference type="GO" id="GO:0016491">
    <property type="term" value="F:oxidoreductase activity"/>
    <property type="evidence" value="ECO:0007669"/>
    <property type="project" value="UniProtKB-KW"/>
</dbReference>
<evidence type="ECO:0000256" key="3">
    <source>
        <dbReference type="ARBA" id="ARBA00022630"/>
    </source>
</evidence>
<evidence type="ECO:0000256" key="2">
    <source>
        <dbReference type="ARBA" id="ARBA00005466"/>
    </source>
</evidence>
<keyword evidence="8" id="KW-1185">Reference proteome</keyword>
<dbReference type="Pfam" id="PF01565">
    <property type="entry name" value="FAD_binding_4"/>
    <property type="match status" value="1"/>
</dbReference>
<dbReference type="Gene3D" id="3.30.465.10">
    <property type="match status" value="1"/>
</dbReference>
<reference evidence="7" key="1">
    <citation type="journal article" date="2023" name="Mol. Phylogenet. Evol.">
        <title>Genome-scale phylogeny and comparative genomics of the fungal order Sordariales.</title>
        <authorList>
            <person name="Hensen N."/>
            <person name="Bonometti L."/>
            <person name="Westerberg I."/>
            <person name="Brannstrom I.O."/>
            <person name="Guillou S."/>
            <person name="Cros-Aarteil S."/>
            <person name="Calhoun S."/>
            <person name="Haridas S."/>
            <person name="Kuo A."/>
            <person name="Mondo S."/>
            <person name="Pangilinan J."/>
            <person name="Riley R."/>
            <person name="LaButti K."/>
            <person name="Andreopoulos B."/>
            <person name="Lipzen A."/>
            <person name="Chen C."/>
            <person name="Yan M."/>
            <person name="Daum C."/>
            <person name="Ng V."/>
            <person name="Clum A."/>
            <person name="Steindorff A."/>
            <person name="Ohm R.A."/>
            <person name="Martin F."/>
            <person name="Silar P."/>
            <person name="Natvig D.O."/>
            <person name="Lalanne C."/>
            <person name="Gautier V."/>
            <person name="Ament-Velasquez S.L."/>
            <person name="Kruys A."/>
            <person name="Hutchinson M.I."/>
            <person name="Powell A.J."/>
            <person name="Barry K."/>
            <person name="Miller A.N."/>
            <person name="Grigoriev I.V."/>
            <person name="Debuchy R."/>
            <person name="Gladieux P."/>
            <person name="Hiltunen Thoren M."/>
            <person name="Johannesson H."/>
        </authorList>
    </citation>
    <scope>NUCLEOTIDE SEQUENCE</scope>
    <source>
        <strain evidence="7">PSN243</strain>
    </source>
</reference>
<keyword evidence="3" id="KW-0285">Flavoprotein</keyword>
<dbReference type="EMBL" id="MU865947">
    <property type="protein sequence ID" value="KAK4447825.1"/>
    <property type="molecule type" value="Genomic_DNA"/>
</dbReference>
<comment type="similarity">
    <text evidence="2">Belongs to the oxygen-dependent FAD-linked oxidoreductase family.</text>
</comment>
<evidence type="ECO:0000313" key="7">
    <source>
        <dbReference type="EMBL" id="KAK4447825.1"/>
    </source>
</evidence>
<evidence type="ECO:0000256" key="4">
    <source>
        <dbReference type="ARBA" id="ARBA00022827"/>
    </source>
</evidence>
<dbReference type="InterPro" id="IPR050416">
    <property type="entry name" value="FAD-linked_Oxidoreductase"/>
</dbReference>
<reference evidence="7" key="2">
    <citation type="submission" date="2023-05" db="EMBL/GenBank/DDBJ databases">
        <authorList>
            <consortium name="Lawrence Berkeley National Laboratory"/>
            <person name="Steindorff A."/>
            <person name="Hensen N."/>
            <person name="Bonometti L."/>
            <person name="Westerberg I."/>
            <person name="Brannstrom I.O."/>
            <person name="Guillou S."/>
            <person name="Cros-Aarteil S."/>
            <person name="Calhoun S."/>
            <person name="Haridas S."/>
            <person name="Kuo A."/>
            <person name="Mondo S."/>
            <person name="Pangilinan J."/>
            <person name="Riley R."/>
            <person name="Labutti K."/>
            <person name="Andreopoulos B."/>
            <person name="Lipzen A."/>
            <person name="Chen C."/>
            <person name="Yanf M."/>
            <person name="Daum C."/>
            <person name="Ng V."/>
            <person name="Clum A."/>
            <person name="Ohm R."/>
            <person name="Martin F."/>
            <person name="Silar P."/>
            <person name="Natvig D."/>
            <person name="Lalanne C."/>
            <person name="Gautier V."/>
            <person name="Ament-Velasquez S.L."/>
            <person name="Kruys A."/>
            <person name="Hutchinson M.I."/>
            <person name="Powell A.J."/>
            <person name="Barry K."/>
            <person name="Miller A.N."/>
            <person name="Grigoriev I.V."/>
            <person name="Debuchy R."/>
            <person name="Gladieux P."/>
            <person name="Thoren M.H."/>
            <person name="Johannesson H."/>
        </authorList>
    </citation>
    <scope>NUCLEOTIDE SEQUENCE</scope>
    <source>
        <strain evidence="7">PSN243</strain>
    </source>
</reference>
<dbReference type="InterPro" id="IPR016166">
    <property type="entry name" value="FAD-bd_PCMH"/>
</dbReference>
<keyword evidence="4" id="KW-0274">FAD</keyword>
<dbReference type="SUPFAM" id="SSF56176">
    <property type="entry name" value="FAD-binding/transporter-associated domain-like"/>
    <property type="match status" value="1"/>
</dbReference>
<dbReference type="InterPro" id="IPR036318">
    <property type="entry name" value="FAD-bd_PCMH-like_sf"/>
</dbReference>
<accession>A0AAV9GIR5</accession>
<dbReference type="InterPro" id="IPR016169">
    <property type="entry name" value="FAD-bd_PCMH_sub2"/>
</dbReference>
<dbReference type="Gene3D" id="3.40.462.20">
    <property type="match status" value="1"/>
</dbReference>
<organism evidence="7 8">
    <name type="scientific">Podospora aff. communis PSN243</name>
    <dbReference type="NCBI Taxonomy" id="3040156"/>
    <lineage>
        <taxon>Eukaryota</taxon>
        <taxon>Fungi</taxon>
        <taxon>Dikarya</taxon>
        <taxon>Ascomycota</taxon>
        <taxon>Pezizomycotina</taxon>
        <taxon>Sordariomycetes</taxon>
        <taxon>Sordariomycetidae</taxon>
        <taxon>Sordariales</taxon>
        <taxon>Podosporaceae</taxon>
        <taxon>Podospora</taxon>
    </lineage>
</organism>
<evidence type="ECO:0000259" key="6">
    <source>
        <dbReference type="PROSITE" id="PS51387"/>
    </source>
</evidence>
<dbReference type="PROSITE" id="PS51387">
    <property type="entry name" value="FAD_PCMH"/>
    <property type="match status" value="1"/>
</dbReference>
<dbReference type="InterPro" id="IPR006094">
    <property type="entry name" value="Oxid_FAD_bind_N"/>
</dbReference>
<dbReference type="AlphaFoldDB" id="A0AAV9GIR5"/>
<gene>
    <name evidence="7" type="ORF">QBC34DRAFT_381956</name>
</gene>
<dbReference type="PANTHER" id="PTHR42973">
    <property type="entry name" value="BINDING OXIDOREDUCTASE, PUTATIVE (AFU_ORTHOLOGUE AFUA_1G17690)-RELATED"/>
    <property type="match status" value="1"/>
</dbReference>
<sequence>MTWNASQRLLEELGPLLSEKASILTPASTAWDQTRSSSPRIEPQFIASVEVATEKDVQETVKYANRLKIPFLAVSGAHGWPTTLTKFKEGIRINMRKLNTAEAHPDGKTATVGGGMMQFEITESLYSQGKKLAVTGLCGCVSVIGPLLGGGHSVAQGAYGFAADNLVSARVVLANSNVVVASETENPNLFWALRGAGQNFGIVTSFDIKIHDASENWTMTALTYTQDKLEAVFEAWNQLESEHKRPGLLVVGGLMYRNPELDLNHPVITLQISSPASNPLAAVYAEKFLSLSPIFHTTVENIEYRNLYEALGTHAASPVCRKDNNLSGFPASLSRWDPAAMRAGFEIFSEATADERLATSAYILESYGRDGVEAVPAGENAVAPEERKLHILSSPLLWWVGDDEETKKAAVKYGERIREATSANNHTYLNYAVGGEELVDVYGGEERLQRLRALKKVWDPENKFGFYMPIV</sequence>